<evidence type="ECO:0000256" key="1">
    <source>
        <dbReference type="ARBA" id="ARBA00012493"/>
    </source>
</evidence>
<dbReference type="InterPro" id="IPR043502">
    <property type="entry name" value="DNA/RNA_pol_sf"/>
</dbReference>
<feature type="domain" description="Integrase zinc-binding" evidence="4">
    <location>
        <begin position="78"/>
        <end position="136"/>
    </location>
</feature>
<gene>
    <name evidence="5" type="ORF">PR048_006710</name>
</gene>
<organism evidence="5 6">
    <name type="scientific">Dryococelus australis</name>
    <dbReference type="NCBI Taxonomy" id="614101"/>
    <lineage>
        <taxon>Eukaryota</taxon>
        <taxon>Metazoa</taxon>
        <taxon>Ecdysozoa</taxon>
        <taxon>Arthropoda</taxon>
        <taxon>Hexapoda</taxon>
        <taxon>Insecta</taxon>
        <taxon>Pterygota</taxon>
        <taxon>Neoptera</taxon>
        <taxon>Polyneoptera</taxon>
        <taxon>Phasmatodea</taxon>
        <taxon>Verophasmatodea</taxon>
        <taxon>Anareolatae</taxon>
        <taxon>Phasmatidae</taxon>
        <taxon>Eurycanthinae</taxon>
        <taxon>Dryococelus</taxon>
    </lineage>
</organism>
<keyword evidence="2" id="KW-0511">Multifunctional enzyme</keyword>
<dbReference type="Pfam" id="PF17921">
    <property type="entry name" value="Integrase_H2C2"/>
    <property type="match status" value="1"/>
</dbReference>
<evidence type="ECO:0000259" key="3">
    <source>
        <dbReference type="Pfam" id="PF17919"/>
    </source>
</evidence>
<dbReference type="InterPro" id="IPR041577">
    <property type="entry name" value="RT_RNaseH_2"/>
</dbReference>
<sequence length="170" mass="19329">MLAKKDQKFNWGKAQEKAFRELKQQLTSSPTLAHFQEGDPIEIHTDGNCGYSDAEKGRKAASNSLNTRLEGREKLLVIPDKLQSEILSECHDNPLIGGHLRVARTLDKIRRRHYRQELLKDVEAYVRTCAYCQTKKGTNHKPAGLLQPIPTGEPFDRVNICLLDPFPKTH</sequence>
<evidence type="ECO:0000256" key="2">
    <source>
        <dbReference type="ARBA" id="ARBA00023268"/>
    </source>
</evidence>
<reference evidence="5 6" key="1">
    <citation type="submission" date="2023-02" db="EMBL/GenBank/DDBJ databases">
        <title>LHISI_Scaffold_Assembly.</title>
        <authorList>
            <person name="Stuart O.P."/>
            <person name="Cleave R."/>
            <person name="Magrath M.J.L."/>
            <person name="Mikheyev A.S."/>
        </authorList>
    </citation>
    <scope>NUCLEOTIDE SEQUENCE [LARGE SCALE GENOMIC DNA]</scope>
    <source>
        <strain evidence="5">Daus_M_001</strain>
        <tissue evidence="5">Leg muscle</tissue>
    </source>
</reference>
<dbReference type="Gene3D" id="1.10.340.70">
    <property type="match status" value="1"/>
</dbReference>
<protein>
    <recommendedName>
        <fullName evidence="1">RNA-directed DNA polymerase</fullName>
        <ecNumber evidence="1">2.7.7.49</ecNumber>
    </recommendedName>
</protein>
<dbReference type="Proteomes" id="UP001159363">
    <property type="component" value="Chromosome 2"/>
</dbReference>
<evidence type="ECO:0000259" key="4">
    <source>
        <dbReference type="Pfam" id="PF17921"/>
    </source>
</evidence>
<dbReference type="EC" id="2.7.7.49" evidence="1"/>
<accession>A0ABQ9ID14</accession>
<evidence type="ECO:0000313" key="5">
    <source>
        <dbReference type="EMBL" id="KAJ8894100.1"/>
    </source>
</evidence>
<name>A0ABQ9ID14_9NEOP</name>
<dbReference type="SUPFAM" id="SSF56672">
    <property type="entry name" value="DNA/RNA polymerases"/>
    <property type="match status" value="1"/>
</dbReference>
<feature type="domain" description="Reverse transcriptase/retrotransposon-derived protein RNase H-like" evidence="3">
    <location>
        <begin position="11"/>
        <end position="46"/>
    </location>
</feature>
<keyword evidence="6" id="KW-1185">Reference proteome</keyword>
<dbReference type="EMBL" id="JARBHB010000002">
    <property type="protein sequence ID" value="KAJ8894100.1"/>
    <property type="molecule type" value="Genomic_DNA"/>
</dbReference>
<proteinExistence type="predicted"/>
<dbReference type="InterPro" id="IPR041588">
    <property type="entry name" value="Integrase_H2C2"/>
</dbReference>
<dbReference type="InterPro" id="IPR050951">
    <property type="entry name" value="Retrovirus_Pol_polyprotein"/>
</dbReference>
<dbReference type="Gene3D" id="3.30.70.270">
    <property type="match status" value="1"/>
</dbReference>
<dbReference type="PANTHER" id="PTHR37984">
    <property type="entry name" value="PROTEIN CBG26694"/>
    <property type="match status" value="1"/>
</dbReference>
<comment type="caution">
    <text evidence="5">The sequence shown here is derived from an EMBL/GenBank/DDBJ whole genome shotgun (WGS) entry which is preliminary data.</text>
</comment>
<dbReference type="InterPro" id="IPR043128">
    <property type="entry name" value="Rev_trsase/Diguanyl_cyclase"/>
</dbReference>
<dbReference type="PANTHER" id="PTHR37984:SF5">
    <property type="entry name" value="PROTEIN NYNRIN-LIKE"/>
    <property type="match status" value="1"/>
</dbReference>
<dbReference type="Pfam" id="PF17919">
    <property type="entry name" value="RT_RNaseH_2"/>
    <property type="match status" value="1"/>
</dbReference>
<evidence type="ECO:0000313" key="6">
    <source>
        <dbReference type="Proteomes" id="UP001159363"/>
    </source>
</evidence>